<protein>
    <submittedName>
        <fullName evidence="1">Uncharacterized protein</fullName>
    </submittedName>
</protein>
<dbReference type="EMBL" id="WRPP01000013">
    <property type="protein sequence ID" value="MVU83484.1"/>
    <property type="molecule type" value="Genomic_DNA"/>
</dbReference>
<accession>A0A7K1VA03</accession>
<sequence>MRLDGDVKELLGRLPEISALRDRCRAMAMLDAIVSPDWESRYYSFNSAWGEGEEMASMRDGQGNDWFIVFTAAGVYGRGFDHEAPNAQQVLRAVPSVFESQVAEPAFADHEGAPLATVCFWREPGDDEWGVSTADLGGQGLFELLLEGTPQAYRLWAADYYEVDLDLAAVEHVYELQPLTPAVIDRINPAVRLSDLHDDLEEIGYPR</sequence>
<reference evidence="1 2" key="1">
    <citation type="submission" date="2019-12" db="EMBL/GenBank/DDBJ databases">
        <title>Nocardia sp. nov. ET3-3 isolated from soil.</title>
        <authorList>
            <person name="Kanchanasin P."/>
            <person name="Tanasupawat S."/>
            <person name="Yuki M."/>
            <person name="Kudo T."/>
        </authorList>
    </citation>
    <scope>NUCLEOTIDE SEQUENCE [LARGE SCALE GENOMIC DNA]</scope>
    <source>
        <strain evidence="1 2">ET3-3</strain>
    </source>
</reference>
<evidence type="ECO:0000313" key="1">
    <source>
        <dbReference type="EMBL" id="MVU83484.1"/>
    </source>
</evidence>
<proteinExistence type="predicted"/>
<comment type="caution">
    <text evidence="1">The sequence shown here is derived from an EMBL/GenBank/DDBJ whole genome shotgun (WGS) entry which is preliminary data.</text>
</comment>
<organism evidence="1 2">
    <name type="scientific">Nocardia terrae</name>
    <dbReference type="NCBI Taxonomy" id="2675851"/>
    <lineage>
        <taxon>Bacteria</taxon>
        <taxon>Bacillati</taxon>
        <taxon>Actinomycetota</taxon>
        <taxon>Actinomycetes</taxon>
        <taxon>Mycobacteriales</taxon>
        <taxon>Nocardiaceae</taxon>
        <taxon>Nocardia</taxon>
    </lineage>
</organism>
<dbReference type="Proteomes" id="UP000466794">
    <property type="component" value="Unassembled WGS sequence"/>
</dbReference>
<evidence type="ECO:0000313" key="2">
    <source>
        <dbReference type="Proteomes" id="UP000466794"/>
    </source>
</evidence>
<dbReference type="AlphaFoldDB" id="A0A7K1VA03"/>
<gene>
    <name evidence="1" type="ORF">GPX89_40390</name>
</gene>
<name>A0A7K1VA03_9NOCA</name>
<keyword evidence="2" id="KW-1185">Reference proteome</keyword>